<organism evidence="4 5">
    <name type="scientific">Vibrio cholerae</name>
    <dbReference type="NCBI Taxonomy" id="666"/>
    <lineage>
        <taxon>Bacteria</taxon>
        <taxon>Pseudomonadati</taxon>
        <taxon>Pseudomonadota</taxon>
        <taxon>Gammaproteobacteria</taxon>
        <taxon>Vibrionales</taxon>
        <taxon>Vibrionaceae</taxon>
        <taxon>Vibrio</taxon>
    </lineage>
</organism>
<dbReference type="AlphaFoldDB" id="A0A655WEC2"/>
<dbReference type="InterPro" id="IPR050287">
    <property type="entry name" value="MTA/SAH_deaminase"/>
</dbReference>
<keyword evidence="2 4" id="KW-0378">Hydrolase</keyword>
<protein>
    <submittedName>
        <fullName evidence="4">Cytosine deaminase</fullName>
        <ecNumber evidence="4">3.8.1.8</ecNumber>
    </submittedName>
</protein>
<proteinExistence type="inferred from homology"/>
<gene>
    <name evidence="4" type="primary">atzA</name>
    <name evidence="4" type="ORF">ERS013201_01208</name>
</gene>
<evidence type="ECO:0000313" key="5">
    <source>
        <dbReference type="Proteomes" id="UP000046067"/>
    </source>
</evidence>
<dbReference type="Pfam" id="PF01979">
    <property type="entry name" value="Amidohydro_1"/>
    <property type="match status" value="1"/>
</dbReference>
<comment type="similarity">
    <text evidence="1">Belongs to the metallo-dependent hydrolases superfamily. ATZ/TRZ family.</text>
</comment>
<evidence type="ECO:0000256" key="1">
    <source>
        <dbReference type="ARBA" id="ARBA00006745"/>
    </source>
</evidence>
<dbReference type="GO" id="GO:0016810">
    <property type="term" value="F:hydrolase activity, acting on carbon-nitrogen (but not peptide) bonds"/>
    <property type="evidence" value="ECO:0007669"/>
    <property type="project" value="InterPro"/>
</dbReference>
<accession>A0A655WEC2</accession>
<dbReference type="EMBL" id="CWQJ01000006">
    <property type="protein sequence ID" value="CSB88427.1"/>
    <property type="molecule type" value="Genomic_DNA"/>
</dbReference>
<dbReference type="EC" id="3.8.1.8" evidence="4"/>
<feature type="domain" description="Amidohydrolase-related" evidence="3">
    <location>
        <begin position="3"/>
        <end position="117"/>
    </location>
</feature>
<dbReference type="PANTHER" id="PTHR43794:SF11">
    <property type="entry name" value="AMIDOHYDROLASE-RELATED DOMAIN-CONTAINING PROTEIN"/>
    <property type="match status" value="1"/>
</dbReference>
<dbReference type="GO" id="GO:0018788">
    <property type="term" value="F:atrazine chlorohydrolase activity"/>
    <property type="evidence" value="ECO:0007669"/>
    <property type="project" value="UniProtKB-EC"/>
</dbReference>
<dbReference type="SUPFAM" id="SSF51338">
    <property type="entry name" value="Composite domain of metallo-dependent hydrolases"/>
    <property type="match status" value="1"/>
</dbReference>
<dbReference type="InterPro" id="IPR006680">
    <property type="entry name" value="Amidohydro-rel"/>
</dbReference>
<dbReference type="PANTHER" id="PTHR43794">
    <property type="entry name" value="AMINOHYDROLASE SSNA-RELATED"/>
    <property type="match status" value="1"/>
</dbReference>
<dbReference type="Gene3D" id="2.30.40.10">
    <property type="entry name" value="Urease, subunit C, domain 1"/>
    <property type="match status" value="1"/>
</dbReference>
<evidence type="ECO:0000256" key="2">
    <source>
        <dbReference type="ARBA" id="ARBA00022801"/>
    </source>
</evidence>
<dbReference type="Gene3D" id="3.20.20.140">
    <property type="entry name" value="Metal-dependent hydrolases"/>
    <property type="match status" value="1"/>
</dbReference>
<evidence type="ECO:0000259" key="3">
    <source>
        <dbReference type="Pfam" id="PF01979"/>
    </source>
</evidence>
<evidence type="ECO:0000313" key="4">
    <source>
        <dbReference type="EMBL" id="CSB88427.1"/>
    </source>
</evidence>
<dbReference type="Proteomes" id="UP000046067">
    <property type="component" value="Unassembled WGS sequence"/>
</dbReference>
<sequence>MYDQGVRIGLGTDGPMSGNTLSTIDEFNQVAKVHKLVNHDRAAMPPLKVIDMATMGAAKALHMEEKIGSLEVGKLADMIVIDTKAPNMVPIYNPYSALVYSANSGNVRHAIIDGKLVMQDRQILTVDEEQIRQEALAFTDIVRKSVLESGEEIR</sequence>
<dbReference type="InterPro" id="IPR011059">
    <property type="entry name" value="Metal-dep_hydrolase_composite"/>
</dbReference>
<name>A0A655WEC2_VIBCL</name>
<reference evidence="4 5" key="1">
    <citation type="submission" date="2015-07" db="EMBL/GenBank/DDBJ databases">
        <authorList>
            <consortium name="Pathogen Informatics"/>
        </authorList>
    </citation>
    <scope>NUCLEOTIDE SEQUENCE [LARGE SCALE GENOMIC DNA]</scope>
    <source>
        <strain evidence="4 5">A325</strain>
    </source>
</reference>